<organism evidence="12 13">
    <name type="scientific">Deinococcus irradiatisoli</name>
    <dbReference type="NCBI Taxonomy" id="2202254"/>
    <lineage>
        <taxon>Bacteria</taxon>
        <taxon>Thermotogati</taxon>
        <taxon>Deinococcota</taxon>
        <taxon>Deinococci</taxon>
        <taxon>Deinococcales</taxon>
        <taxon>Deinococcaceae</taxon>
        <taxon>Deinococcus</taxon>
    </lineage>
</organism>
<keyword evidence="13" id="KW-1185">Reference proteome</keyword>
<keyword evidence="5 8" id="KW-0479">Metal-binding</keyword>
<evidence type="ECO:0000256" key="1">
    <source>
        <dbReference type="ARBA" id="ARBA00022485"/>
    </source>
</evidence>
<keyword evidence="1 8" id="KW-0004">4Fe-4S</keyword>
<dbReference type="NCBIfam" id="TIGR00089">
    <property type="entry name" value="MiaB/RimO family radical SAM methylthiotransferase"/>
    <property type="match status" value="1"/>
</dbReference>
<feature type="binding site" evidence="8">
    <location>
        <position position="29"/>
    </location>
    <ligand>
        <name>[4Fe-4S] cluster</name>
        <dbReference type="ChEBI" id="CHEBI:49883"/>
        <label>1</label>
    </ligand>
</feature>
<dbReference type="Proteomes" id="UP000245368">
    <property type="component" value="Chromosome"/>
</dbReference>
<accession>A0A2Z3JAC1</accession>
<keyword evidence="7 8" id="KW-0411">Iron-sulfur</keyword>
<evidence type="ECO:0000313" key="13">
    <source>
        <dbReference type="Proteomes" id="UP000245368"/>
    </source>
</evidence>
<dbReference type="InterPro" id="IPR012340">
    <property type="entry name" value="NA-bd_OB-fold"/>
</dbReference>
<evidence type="ECO:0000256" key="4">
    <source>
        <dbReference type="ARBA" id="ARBA00022691"/>
    </source>
</evidence>
<dbReference type="SUPFAM" id="SSF102114">
    <property type="entry name" value="Radical SAM enzymes"/>
    <property type="match status" value="1"/>
</dbReference>
<dbReference type="Pfam" id="PF04055">
    <property type="entry name" value="Radical_SAM"/>
    <property type="match status" value="1"/>
</dbReference>
<dbReference type="GO" id="GO:0046872">
    <property type="term" value="F:metal ion binding"/>
    <property type="evidence" value="ECO:0007669"/>
    <property type="project" value="UniProtKB-KW"/>
</dbReference>
<dbReference type="Gene3D" id="3.80.30.20">
    <property type="entry name" value="tm_1862 like domain"/>
    <property type="match status" value="1"/>
</dbReference>
<dbReference type="InterPro" id="IPR005839">
    <property type="entry name" value="Methylthiotransferase"/>
</dbReference>
<dbReference type="GO" id="GO:0005829">
    <property type="term" value="C:cytosol"/>
    <property type="evidence" value="ECO:0007669"/>
    <property type="project" value="TreeGrafter"/>
</dbReference>
<evidence type="ECO:0000259" key="9">
    <source>
        <dbReference type="PROSITE" id="PS50926"/>
    </source>
</evidence>
<dbReference type="InterPro" id="IPR005840">
    <property type="entry name" value="Ribosomal_uS12_MeSTrfase_RimO"/>
</dbReference>
<dbReference type="AlphaFoldDB" id="A0A2Z3JAC1"/>
<dbReference type="InterPro" id="IPR002792">
    <property type="entry name" value="TRAM_dom"/>
</dbReference>
<evidence type="ECO:0000256" key="5">
    <source>
        <dbReference type="ARBA" id="ARBA00022723"/>
    </source>
</evidence>
<comment type="function">
    <text evidence="8">Catalyzes the methylthiolation of an aspartic acid residue of ribosomal protein uS12.</text>
</comment>
<feature type="binding site" evidence="8">
    <location>
        <position position="189"/>
    </location>
    <ligand>
        <name>[4Fe-4S] cluster</name>
        <dbReference type="ChEBI" id="CHEBI:49883"/>
        <label>2</label>
        <note>4Fe-4S-S-AdoMet</note>
    </ligand>
</feature>
<dbReference type="InterPro" id="IPR058240">
    <property type="entry name" value="rSAM_sf"/>
</dbReference>
<dbReference type="SFLD" id="SFLDG01061">
    <property type="entry name" value="methylthiotransferase"/>
    <property type="match status" value="1"/>
</dbReference>
<feature type="domain" description="TRAM" evidence="9">
    <location>
        <begin position="410"/>
        <end position="486"/>
    </location>
</feature>
<keyword evidence="12" id="KW-0689">Ribosomal protein</keyword>
<feature type="binding site" evidence="8">
    <location>
        <position position="192"/>
    </location>
    <ligand>
        <name>[4Fe-4S] cluster</name>
        <dbReference type="ChEBI" id="CHEBI:49883"/>
        <label>2</label>
        <note>4Fe-4S-S-AdoMet</note>
    </ligand>
</feature>
<dbReference type="OrthoDB" id="9805215at2"/>
<evidence type="ECO:0000313" key="12">
    <source>
        <dbReference type="EMBL" id="AWN21935.1"/>
    </source>
</evidence>
<dbReference type="GO" id="GO:0051539">
    <property type="term" value="F:4 iron, 4 sulfur cluster binding"/>
    <property type="evidence" value="ECO:0007669"/>
    <property type="project" value="UniProtKB-UniRule"/>
</dbReference>
<feature type="domain" description="Radical SAM core" evidence="11">
    <location>
        <begin position="171"/>
        <end position="407"/>
    </location>
</feature>
<dbReference type="EMBL" id="CP029494">
    <property type="protein sequence ID" value="AWN21935.1"/>
    <property type="molecule type" value="Genomic_DNA"/>
</dbReference>
<dbReference type="HAMAP" id="MF_01865">
    <property type="entry name" value="MTTase_RimO"/>
    <property type="match status" value="1"/>
</dbReference>
<evidence type="ECO:0000259" key="10">
    <source>
        <dbReference type="PROSITE" id="PS51449"/>
    </source>
</evidence>
<dbReference type="PANTHER" id="PTHR43837:SF1">
    <property type="entry name" value="RIBOSOMAL PROTEIN US12 METHYLTHIOTRANSFERASE RIMO"/>
    <property type="match status" value="1"/>
</dbReference>
<dbReference type="InterPro" id="IPR013848">
    <property type="entry name" value="Methylthiotransferase_N"/>
</dbReference>
<dbReference type="InterPro" id="IPR038135">
    <property type="entry name" value="Methylthiotransferase_N_sf"/>
</dbReference>
<dbReference type="RefSeq" id="WP_109824574.1">
    <property type="nucleotide sequence ID" value="NZ_CP029494.1"/>
</dbReference>
<dbReference type="PANTHER" id="PTHR43837">
    <property type="entry name" value="RIBOSOMAL PROTEIN S12 METHYLTHIOTRANSFERASE RIMO"/>
    <property type="match status" value="1"/>
</dbReference>
<dbReference type="PROSITE" id="PS51918">
    <property type="entry name" value="RADICAL_SAM"/>
    <property type="match status" value="1"/>
</dbReference>
<evidence type="ECO:0000256" key="8">
    <source>
        <dbReference type="HAMAP-Rule" id="MF_01865"/>
    </source>
</evidence>
<dbReference type="Pfam" id="PF18693">
    <property type="entry name" value="TRAM_2"/>
    <property type="match status" value="1"/>
</dbReference>
<keyword evidence="2 8" id="KW-0963">Cytoplasm</keyword>
<dbReference type="CDD" id="cd01335">
    <property type="entry name" value="Radical_SAM"/>
    <property type="match status" value="1"/>
</dbReference>
<dbReference type="GO" id="GO:0005840">
    <property type="term" value="C:ribosome"/>
    <property type="evidence" value="ECO:0007669"/>
    <property type="project" value="UniProtKB-KW"/>
</dbReference>
<sequence length="503" mass="55682">MTLLDFPTREAGTPLHEQKNRVGFISLGCPKALVDSERILTQLRAEGYTVADSYESADTVIVNTCGFITPAVEESLSAIGEALDATGKVIVTGCLGERPEKILERHPKVAAITGSEAVDDVMRHVRELLPMEQHPYTDLLPTAAPGTRSGAAVPEREATRHGDVFAPSVKLTPRHFAYLKIAEGCNHTCSFCIIPKLRGQQVSRDAAAVLYEAFRLVAGGTKELVVISQDTSAYGVDIRYRESEFQETQVRAHLTDLAAKLGEMGAWVRMHYVYPYPHVEKVVELMAQGKILPYLDVPLQHASPRVLRAMRRPGAGKQLDTIRRWREICPDITIRSTFIVGFPGETEAEFQELLTFLEEARLDRVGAFPYSDVEEADANVLADPVPEDVKQERLARFMEVAQRISAEKLAEKVGRVMPIIIDEFNDDEGDLPGTRLIGRTKGDAPGIDGQVYLYAGEFAGQVKIGDIVEARIEESDEYDLFGEVVARPAWKPNVPQLGHFSHH</sequence>
<name>A0A2Z3JAC1_9DEIO</name>
<dbReference type="SMART" id="SM00729">
    <property type="entry name" value="Elp3"/>
    <property type="match status" value="1"/>
</dbReference>
<dbReference type="InterPro" id="IPR023404">
    <property type="entry name" value="rSAM_horseshoe"/>
</dbReference>
<dbReference type="FunFam" id="3.80.30.20:FF:000001">
    <property type="entry name" value="tRNA-2-methylthio-N(6)-dimethylallyladenosine synthase 2"/>
    <property type="match status" value="1"/>
</dbReference>
<keyword evidence="3 8" id="KW-0808">Transferase</keyword>
<feature type="binding site" evidence="8">
    <location>
        <position position="185"/>
    </location>
    <ligand>
        <name>[4Fe-4S] cluster</name>
        <dbReference type="ChEBI" id="CHEBI:49883"/>
        <label>2</label>
        <note>4Fe-4S-S-AdoMet</note>
    </ligand>
</feature>
<evidence type="ECO:0000256" key="3">
    <source>
        <dbReference type="ARBA" id="ARBA00022679"/>
    </source>
</evidence>
<comment type="cofactor">
    <cofactor evidence="8">
        <name>[4Fe-4S] cluster</name>
        <dbReference type="ChEBI" id="CHEBI:49883"/>
    </cofactor>
    <text evidence="8">Binds 2 [4Fe-4S] clusters. One cluster is coordinated with 3 cysteines and an exchangeable S-adenosyl-L-methionine.</text>
</comment>
<evidence type="ECO:0000259" key="11">
    <source>
        <dbReference type="PROSITE" id="PS51918"/>
    </source>
</evidence>
<feature type="binding site" evidence="8">
    <location>
        <position position="94"/>
    </location>
    <ligand>
        <name>[4Fe-4S] cluster</name>
        <dbReference type="ChEBI" id="CHEBI:49883"/>
        <label>1</label>
    </ligand>
</feature>
<dbReference type="FunFam" id="2.40.50.140:FF:000060">
    <property type="entry name" value="Ribosomal protein S12 methylthiotransferase RimO"/>
    <property type="match status" value="1"/>
</dbReference>
<feature type="binding site" evidence="8">
    <location>
        <position position="65"/>
    </location>
    <ligand>
        <name>[4Fe-4S] cluster</name>
        <dbReference type="ChEBI" id="CHEBI:49883"/>
        <label>1</label>
    </ligand>
</feature>
<dbReference type="SFLD" id="SFLDG01082">
    <property type="entry name" value="B12-binding_domain_containing"/>
    <property type="match status" value="1"/>
</dbReference>
<dbReference type="Gene3D" id="3.40.50.12160">
    <property type="entry name" value="Methylthiotransferase, N-terminal domain"/>
    <property type="match status" value="1"/>
</dbReference>
<dbReference type="InterPro" id="IPR020612">
    <property type="entry name" value="Methylthiotransferase_CS"/>
</dbReference>
<dbReference type="PROSITE" id="PS01278">
    <property type="entry name" value="MTTASE_RADICAL"/>
    <property type="match status" value="1"/>
</dbReference>
<keyword evidence="6 8" id="KW-0408">Iron</keyword>
<evidence type="ECO:0000256" key="7">
    <source>
        <dbReference type="ARBA" id="ARBA00023014"/>
    </source>
</evidence>
<dbReference type="KEGG" id="dez:DKM44_00690"/>
<dbReference type="FunFam" id="3.40.50.12160:FF:000002">
    <property type="entry name" value="Ribosomal protein S12 methylthiotransferase RimO"/>
    <property type="match status" value="1"/>
</dbReference>
<dbReference type="GO" id="GO:0103039">
    <property type="term" value="F:protein methylthiotransferase activity"/>
    <property type="evidence" value="ECO:0007669"/>
    <property type="project" value="UniProtKB-EC"/>
</dbReference>
<reference evidence="12 13" key="1">
    <citation type="submission" date="2018-05" db="EMBL/GenBank/DDBJ databases">
        <title>Complete Genome Sequence of Deinococcus sp. strain 17bor-2.</title>
        <authorList>
            <person name="Srinivasan S."/>
        </authorList>
    </citation>
    <scope>NUCLEOTIDE SEQUENCE [LARGE SCALE GENOMIC DNA]</scope>
    <source>
        <strain evidence="12 13">17bor-2</strain>
    </source>
</reference>
<comment type="catalytic activity">
    <reaction evidence="8">
        <text>L-aspartate(89)-[ribosomal protein uS12]-hydrogen + (sulfur carrier)-SH + AH2 + 2 S-adenosyl-L-methionine = 3-methylsulfanyl-L-aspartate(89)-[ribosomal protein uS12]-hydrogen + (sulfur carrier)-H + 5'-deoxyadenosine + L-methionine + A + S-adenosyl-L-homocysteine + 2 H(+)</text>
        <dbReference type="Rhea" id="RHEA:37087"/>
        <dbReference type="Rhea" id="RHEA-COMP:10460"/>
        <dbReference type="Rhea" id="RHEA-COMP:10461"/>
        <dbReference type="Rhea" id="RHEA-COMP:14737"/>
        <dbReference type="Rhea" id="RHEA-COMP:14739"/>
        <dbReference type="ChEBI" id="CHEBI:13193"/>
        <dbReference type="ChEBI" id="CHEBI:15378"/>
        <dbReference type="ChEBI" id="CHEBI:17319"/>
        <dbReference type="ChEBI" id="CHEBI:17499"/>
        <dbReference type="ChEBI" id="CHEBI:29917"/>
        <dbReference type="ChEBI" id="CHEBI:29961"/>
        <dbReference type="ChEBI" id="CHEBI:57844"/>
        <dbReference type="ChEBI" id="CHEBI:57856"/>
        <dbReference type="ChEBI" id="CHEBI:59789"/>
        <dbReference type="ChEBI" id="CHEBI:64428"/>
        <dbReference type="ChEBI" id="CHEBI:73599"/>
        <dbReference type="EC" id="2.8.4.4"/>
    </reaction>
</comment>
<dbReference type="PROSITE" id="PS50926">
    <property type="entry name" value="TRAM"/>
    <property type="match status" value="1"/>
</dbReference>
<comment type="subcellular location">
    <subcellularLocation>
        <location evidence="8">Cytoplasm</location>
    </subcellularLocation>
</comment>
<dbReference type="InterPro" id="IPR007197">
    <property type="entry name" value="rSAM"/>
</dbReference>
<comment type="similarity">
    <text evidence="8">Belongs to the methylthiotransferase family. RimO subfamily.</text>
</comment>
<dbReference type="Pfam" id="PF00919">
    <property type="entry name" value="UPF0004"/>
    <property type="match status" value="1"/>
</dbReference>
<feature type="domain" description="MTTase N-terminal" evidence="10">
    <location>
        <begin position="20"/>
        <end position="130"/>
    </location>
</feature>
<proteinExistence type="inferred from homology"/>
<dbReference type="NCBIfam" id="TIGR01125">
    <property type="entry name" value="30S ribosomal protein S12 methylthiotransferase RimO"/>
    <property type="match status" value="1"/>
</dbReference>
<dbReference type="SFLD" id="SFLDF00274">
    <property type="entry name" value="ribosomal_protein_S12_methylth"/>
    <property type="match status" value="1"/>
</dbReference>
<dbReference type="PROSITE" id="PS51449">
    <property type="entry name" value="MTTASE_N"/>
    <property type="match status" value="1"/>
</dbReference>
<dbReference type="InterPro" id="IPR006638">
    <property type="entry name" value="Elp3/MiaA/NifB-like_rSAM"/>
</dbReference>
<keyword evidence="12" id="KW-0687">Ribonucleoprotein</keyword>
<dbReference type="SFLD" id="SFLDS00029">
    <property type="entry name" value="Radical_SAM"/>
    <property type="match status" value="1"/>
</dbReference>
<gene>
    <name evidence="8" type="primary">rimO</name>
    <name evidence="12" type="ORF">DKM44_00690</name>
</gene>
<evidence type="ECO:0000256" key="6">
    <source>
        <dbReference type="ARBA" id="ARBA00023004"/>
    </source>
</evidence>
<keyword evidence="4 8" id="KW-0949">S-adenosyl-L-methionine</keyword>
<dbReference type="EC" id="2.8.4.4" evidence="8"/>
<protein>
    <recommendedName>
        <fullName evidence="8">Ribosomal protein uS12 methylthiotransferase RimO</fullName>
        <shortName evidence="8">uS12 MTTase</shortName>
        <shortName evidence="8">uS12 methylthiotransferase</shortName>
        <ecNumber evidence="8">2.8.4.4</ecNumber>
    </recommendedName>
    <alternativeName>
        <fullName evidence="8">Ribosomal protein uS12 (aspartate-C(3))-methylthiotransferase</fullName>
    </alternativeName>
    <alternativeName>
        <fullName evidence="8">Ribosome maturation factor RimO</fullName>
    </alternativeName>
</protein>
<evidence type="ECO:0000256" key="2">
    <source>
        <dbReference type="ARBA" id="ARBA00022490"/>
    </source>
</evidence>
<dbReference type="GO" id="GO:0006400">
    <property type="term" value="P:tRNA modification"/>
    <property type="evidence" value="ECO:0007669"/>
    <property type="project" value="InterPro"/>
</dbReference>
<dbReference type="GO" id="GO:0035599">
    <property type="term" value="F:aspartic acid methylthiotransferase activity"/>
    <property type="evidence" value="ECO:0007669"/>
    <property type="project" value="TreeGrafter"/>
</dbReference>
<dbReference type="Gene3D" id="2.40.50.140">
    <property type="entry name" value="Nucleic acid-binding proteins"/>
    <property type="match status" value="1"/>
</dbReference>